<dbReference type="PATRIC" id="fig|1121448.10.peg.153"/>
<dbReference type="RefSeq" id="WP_021758673.1">
    <property type="nucleotide sequence ID" value="NC_022444.1"/>
</dbReference>
<reference evidence="2" key="2">
    <citation type="submission" date="2013-07" db="EMBL/GenBank/DDBJ databases">
        <authorList>
            <person name="Morais-Silva F.O."/>
            <person name="Rezende A.M."/>
            <person name="Pimentel C."/>
            <person name="Resende D.M."/>
            <person name="Santos C.I."/>
            <person name="Clemente C."/>
            <person name="de Oliveira L.M."/>
            <person name="da Silva S.M."/>
            <person name="Costa D.A."/>
            <person name="Varela-Raposo A."/>
            <person name="Horacio E.C.A."/>
            <person name="Matos M."/>
            <person name="Flores O."/>
            <person name="Ruiz J.C."/>
            <person name="Rodrigues-Pousada C."/>
        </authorList>
    </citation>
    <scope>NUCLEOTIDE SEQUENCE [LARGE SCALE GENOMIC DNA]</scope>
    <source>
        <strain evidence="2">ATCC 19364 / DSM 1382 / NCIMB 9332 / VKM B-1759</strain>
    </source>
</reference>
<proteinExistence type="predicted"/>
<gene>
    <name evidence="1" type="ORF">DGI_0151</name>
</gene>
<name>T2G756_MEGG1</name>
<dbReference type="EMBL" id="CP006585">
    <property type="protein sequence ID" value="AGW12088.1"/>
    <property type="molecule type" value="Genomic_DNA"/>
</dbReference>
<sequence>MREQFLMGSADRPVYRGDGRRWAIEVQAGSPAVPVDLTGARLVFTVAAGPVAAGSTPLLQVQVTEHEDATAGKTVVALTSEQTAALPVGTWGCELRAVWEHGTGPRVWAMGRLVVADALSGVEV</sequence>
<dbReference type="KEGG" id="dgg:DGI_0151"/>
<evidence type="ECO:0000313" key="2">
    <source>
        <dbReference type="Proteomes" id="UP000016587"/>
    </source>
</evidence>
<dbReference type="AlphaFoldDB" id="T2G756"/>
<keyword evidence="2" id="KW-1185">Reference proteome</keyword>
<organism evidence="1 2">
    <name type="scientific">Megalodesulfovibrio gigas (strain ATCC 19364 / DSM 1382 / NCIMB 9332 / VKM B-1759)</name>
    <name type="common">Desulfovibrio gigas</name>
    <dbReference type="NCBI Taxonomy" id="1121448"/>
    <lineage>
        <taxon>Bacteria</taxon>
        <taxon>Pseudomonadati</taxon>
        <taxon>Thermodesulfobacteriota</taxon>
        <taxon>Desulfovibrionia</taxon>
        <taxon>Desulfovibrionales</taxon>
        <taxon>Desulfovibrionaceae</taxon>
        <taxon>Megalodesulfovibrio</taxon>
    </lineage>
</organism>
<protein>
    <submittedName>
        <fullName evidence="1">Uncharacterized protein</fullName>
    </submittedName>
</protein>
<accession>T2G756</accession>
<dbReference type="HOGENOM" id="CLU_2000211_0_0_7"/>
<dbReference type="STRING" id="1121448.DGI_0151"/>
<evidence type="ECO:0000313" key="1">
    <source>
        <dbReference type="EMBL" id="AGW12088.1"/>
    </source>
</evidence>
<reference evidence="1 2" key="1">
    <citation type="journal article" date="2013" name="J. Bacteriol.">
        <title>Roles of HynAB and Ech, the only two hydrogenases found in the model sulfate reducer Desulfovibrio gigas.</title>
        <authorList>
            <person name="Morais-Silva F.O."/>
            <person name="Santos C.I."/>
            <person name="Rodrigues R."/>
            <person name="Pereira I.A."/>
            <person name="Rodrigues-Pousada C."/>
        </authorList>
    </citation>
    <scope>NUCLEOTIDE SEQUENCE [LARGE SCALE GENOMIC DNA]</scope>
    <source>
        <strain evidence="2">ATCC 19364 / DSM 1382 / NCIMB 9332 / VKM B-1759</strain>
    </source>
</reference>
<dbReference type="Proteomes" id="UP000016587">
    <property type="component" value="Chromosome"/>
</dbReference>